<feature type="transmembrane region" description="Helical" evidence="1">
    <location>
        <begin position="167"/>
        <end position="192"/>
    </location>
</feature>
<feature type="transmembrane region" description="Helical" evidence="1">
    <location>
        <begin position="204"/>
        <end position="222"/>
    </location>
</feature>
<accession>A0ABV4CFF1</accession>
<feature type="transmembrane region" description="Helical" evidence="1">
    <location>
        <begin position="254"/>
        <end position="279"/>
    </location>
</feature>
<feature type="transmembrane region" description="Helical" evidence="1">
    <location>
        <begin position="340"/>
        <end position="361"/>
    </location>
</feature>
<feature type="transmembrane region" description="Helical" evidence="1">
    <location>
        <begin position="314"/>
        <end position="333"/>
    </location>
</feature>
<name>A0ABV4CFF1_9PSEU</name>
<feature type="transmembrane region" description="Helical" evidence="1">
    <location>
        <begin position="20"/>
        <end position="39"/>
    </location>
</feature>
<dbReference type="Proteomes" id="UP001564626">
    <property type="component" value="Unassembled WGS sequence"/>
</dbReference>
<dbReference type="RefSeq" id="WP_345359736.1">
    <property type="nucleotide sequence ID" value="NZ_BAABII010000004.1"/>
</dbReference>
<dbReference type="EMBL" id="JBGEHV010000012">
    <property type="protein sequence ID" value="MEY8039494.1"/>
    <property type="molecule type" value="Genomic_DNA"/>
</dbReference>
<evidence type="ECO:0000256" key="1">
    <source>
        <dbReference type="SAM" id="Phobius"/>
    </source>
</evidence>
<protein>
    <recommendedName>
        <fullName evidence="4">4-amino-4-deoxy-L-arabinose transferase</fullName>
    </recommendedName>
</protein>
<feature type="transmembrane region" description="Helical" evidence="1">
    <location>
        <begin position="291"/>
        <end position="308"/>
    </location>
</feature>
<keyword evidence="1" id="KW-0472">Membrane</keyword>
<organism evidence="2 3">
    <name type="scientific">Saccharopolyspora cebuensis</name>
    <dbReference type="NCBI Taxonomy" id="418759"/>
    <lineage>
        <taxon>Bacteria</taxon>
        <taxon>Bacillati</taxon>
        <taxon>Actinomycetota</taxon>
        <taxon>Actinomycetes</taxon>
        <taxon>Pseudonocardiales</taxon>
        <taxon>Pseudonocardiaceae</taxon>
        <taxon>Saccharopolyspora</taxon>
    </lineage>
</organism>
<reference evidence="2 3" key="1">
    <citation type="submission" date="2024-08" db="EMBL/GenBank/DDBJ databases">
        <title>Genome mining of Saccharopolyspora cebuensis PGLac3 from Nigerian medicinal plant.</title>
        <authorList>
            <person name="Ezeobiora C.E."/>
            <person name="Igbokwe N.H."/>
            <person name="Amin D.H."/>
            <person name="Mendie U.E."/>
        </authorList>
    </citation>
    <scope>NUCLEOTIDE SEQUENCE [LARGE SCALE GENOMIC DNA]</scope>
    <source>
        <strain evidence="2 3">PGLac3</strain>
    </source>
</reference>
<evidence type="ECO:0000313" key="3">
    <source>
        <dbReference type="Proteomes" id="UP001564626"/>
    </source>
</evidence>
<keyword evidence="1" id="KW-0812">Transmembrane</keyword>
<comment type="caution">
    <text evidence="2">The sequence shown here is derived from an EMBL/GenBank/DDBJ whole genome shotgun (WGS) entry which is preliminary data.</text>
</comment>
<sequence>MAVDALTRSGEIPPSTRTAASFLLPGGVGLLAAALFWLVHDALIDDSYIALGYARNLAFHGHWGLIAEEPANTATAPLNVLLLAAGTALLRSPVAALGVLFVLSAVVLALSLRRAALETGLPGWTGALGAGLVLLNPLVLSSAGLEVAPAAALLGVLLLSAVRPRPVLFGLATGALALLRLDLLLFAVVVLLGRPALWRGWTRWLPIAALALPWFLWSWLHFGSAVPDTLLIKQLQESWGGWTVRDGIALYVDFFPAAVLLSAVPAYTGAGFAVFLVLLRIRGRVPELWPWTLLGVGAVLHHYAYTLLGVPPYHWYYAPAVVGLCVLLAGGIGAMAPHRFAVVPVLVAAVGVLAVSAAFAVQHGMPWRSAAITTNWAAPAEYARIGTELGRVVGDRTVSSPGEIGTLAYFCGCRIVDQFSDRGYLDERLRQRLDRAGSLERALLAWNHRHFEPTEPRPVDLVLRRVPGPGPDPRWTVRSPWSGTAHFVLESR</sequence>
<keyword evidence="3" id="KW-1185">Reference proteome</keyword>
<feature type="transmembrane region" description="Helical" evidence="1">
    <location>
        <begin position="133"/>
        <end position="161"/>
    </location>
</feature>
<proteinExistence type="predicted"/>
<gene>
    <name evidence="2" type="ORF">AB8O55_08800</name>
</gene>
<evidence type="ECO:0008006" key="4">
    <source>
        <dbReference type="Google" id="ProtNLM"/>
    </source>
</evidence>
<evidence type="ECO:0000313" key="2">
    <source>
        <dbReference type="EMBL" id="MEY8039494.1"/>
    </source>
</evidence>
<feature type="transmembrane region" description="Helical" evidence="1">
    <location>
        <begin position="94"/>
        <end position="112"/>
    </location>
</feature>
<keyword evidence="1" id="KW-1133">Transmembrane helix</keyword>